<dbReference type="AlphaFoldDB" id="A0AAD6WT34"/>
<sequence length="109" mass="11963">MHLQFRPHAITIPHLDFGNLAWGWCVITALGRFNPDCRGHLILEDLKLVICFPPGSTILIPSANPLMSSIAHSSSTPLGVCFIRNGFKTDDAFEPTATKEEKSECAQEA</sequence>
<organism evidence="1 2">
    <name type="scientific">Mycena alexandri</name>
    <dbReference type="NCBI Taxonomy" id="1745969"/>
    <lineage>
        <taxon>Eukaryota</taxon>
        <taxon>Fungi</taxon>
        <taxon>Dikarya</taxon>
        <taxon>Basidiomycota</taxon>
        <taxon>Agaricomycotina</taxon>
        <taxon>Agaricomycetes</taxon>
        <taxon>Agaricomycetidae</taxon>
        <taxon>Agaricales</taxon>
        <taxon>Marasmiineae</taxon>
        <taxon>Mycenaceae</taxon>
        <taxon>Mycena</taxon>
    </lineage>
</organism>
<proteinExistence type="predicted"/>
<dbReference type="Gene3D" id="3.60.130.30">
    <property type="match status" value="1"/>
</dbReference>
<protein>
    <submittedName>
        <fullName evidence="1">Uncharacterized protein</fullName>
    </submittedName>
</protein>
<evidence type="ECO:0000313" key="2">
    <source>
        <dbReference type="Proteomes" id="UP001218188"/>
    </source>
</evidence>
<reference evidence="1" key="1">
    <citation type="submission" date="2023-03" db="EMBL/GenBank/DDBJ databases">
        <title>Massive genome expansion in bonnet fungi (Mycena s.s.) driven by repeated elements and novel gene families across ecological guilds.</title>
        <authorList>
            <consortium name="Lawrence Berkeley National Laboratory"/>
            <person name="Harder C.B."/>
            <person name="Miyauchi S."/>
            <person name="Viragh M."/>
            <person name="Kuo A."/>
            <person name="Thoen E."/>
            <person name="Andreopoulos B."/>
            <person name="Lu D."/>
            <person name="Skrede I."/>
            <person name="Drula E."/>
            <person name="Henrissat B."/>
            <person name="Morin E."/>
            <person name="Kohler A."/>
            <person name="Barry K."/>
            <person name="LaButti K."/>
            <person name="Morin E."/>
            <person name="Salamov A."/>
            <person name="Lipzen A."/>
            <person name="Mereny Z."/>
            <person name="Hegedus B."/>
            <person name="Baldrian P."/>
            <person name="Stursova M."/>
            <person name="Weitz H."/>
            <person name="Taylor A."/>
            <person name="Grigoriev I.V."/>
            <person name="Nagy L.G."/>
            <person name="Martin F."/>
            <person name="Kauserud H."/>
        </authorList>
    </citation>
    <scope>NUCLEOTIDE SEQUENCE</scope>
    <source>
        <strain evidence="1">CBHHK200</strain>
    </source>
</reference>
<keyword evidence="2" id="KW-1185">Reference proteome</keyword>
<comment type="caution">
    <text evidence="1">The sequence shown here is derived from an EMBL/GenBank/DDBJ whole genome shotgun (WGS) entry which is preliminary data.</text>
</comment>
<accession>A0AAD6WT34</accession>
<dbReference type="Proteomes" id="UP001218188">
    <property type="component" value="Unassembled WGS sequence"/>
</dbReference>
<gene>
    <name evidence="1" type="ORF">C8F04DRAFT_969588</name>
</gene>
<dbReference type="EMBL" id="JARJCM010000178">
    <property type="protein sequence ID" value="KAJ7023915.1"/>
    <property type="molecule type" value="Genomic_DNA"/>
</dbReference>
<evidence type="ECO:0000313" key="1">
    <source>
        <dbReference type="EMBL" id="KAJ7023915.1"/>
    </source>
</evidence>
<name>A0AAD6WT34_9AGAR</name>